<feature type="domain" description="HIRAN" evidence="3">
    <location>
        <begin position="125"/>
        <end position="211"/>
    </location>
</feature>
<evidence type="ECO:0000313" key="5">
    <source>
        <dbReference type="Proteomes" id="UP000471640"/>
    </source>
</evidence>
<keyword evidence="5" id="KW-1185">Reference proteome</keyword>
<dbReference type="GO" id="GO:0016818">
    <property type="term" value="F:hydrolase activity, acting on acid anhydrides, in phosphorus-containing anhydrides"/>
    <property type="evidence" value="ECO:0007669"/>
    <property type="project" value="InterPro"/>
</dbReference>
<evidence type="ECO:0000256" key="2">
    <source>
        <dbReference type="ARBA" id="ARBA00022801"/>
    </source>
</evidence>
<comment type="caution">
    <text evidence="4">The sequence shown here is derived from an EMBL/GenBank/DDBJ whole genome shotgun (WGS) entry which is preliminary data.</text>
</comment>
<proteinExistence type="predicted"/>
<gene>
    <name evidence="4" type="ORF">G3480_05450</name>
</gene>
<dbReference type="AlphaFoldDB" id="A0A6P1DVQ3"/>
<dbReference type="EMBL" id="JAAIJR010000015">
    <property type="protein sequence ID" value="NEX19764.1"/>
    <property type="molecule type" value="Genomic_DNA"/>
</dbReference>
<dbReference type="Pfam" id="PF08797">
    <property type="entry name" value="HIRAN"/>
    <property type="match status" value="1"/>
</dbReference>
<dbReference type="Proteomes" id="UP000471640">
    <property type="component" value="Unassembled WGS sequence"/>
</dbReference>
<evidence type="ECO:0000256" key="1">
    <source>
        <dbReference type="ARBA" id="ARBA00022723"/>
    </source>
</evidence>
<accession>A0A6P1DVQ3</accession>
<dbReference type="InterPro" id="IPR014905">
    <property type="entry name" value="HIRAN"/>
</dbReference>
<protein>
    <recommendedName>
        <fullName evidence="3">HIRAN domain-containing protein</fullName>
    </recommendedName>
</protein>
<reference evidence="5" key="1">
    <citation type="journal article" date="2020" name="Microbiol. Resour. Announc.">
        <title>Draft Genome Sequences of Thiorhodococcus mannitoliphagus and Thiorhodococcus minor, Purple Sulfur Photosynthetic Bacteria in the Gammaproteobacterial Family Chromatiaceae.</title>
        <authorList>
            <person name="Aviles F.A."/>
            <person name="Meyer T.E."/>
            <person name="Kyndt J.A."/>
        </authorList>
    </citation>
    <scope>NUCLEOTIDE SEQUENCE [LARGE SCALE GENOMIC DNA]</scope>
    <source>
        <strain evidence="5">DSM 18266</strain>
    </source>
</reference>
<evidence type="ECO:0000313" key="4">
    <source>
        <dbReference type="EMBL" id="NEX19764.1"/>
    </source>
</evidence>
<dbReference type="Gene3D" id="3.30.70.2330">
    <property type="match status" value="1"/>
</dbReference>
<keyword evidence="2" id="KW-0378">Hydrolase</keyword>
<evidence type="ECO:0000259" key="3">
    <source>
        <dbReference type="Pfam" id="PF08797"/>
    </source>
</evidence>
<reference evidence="4 5" key="2">
    <citation type="submission" date="2020-02" db="EMBL/GenBank/DDBJ databases">
        <title>Genome sequences of Thiorhodococcus mannitoliphagus and Thiorhodococcus minor, purple sulfur photosynthetic bacteria in the gammaproteobacterial family, Chromatiaceae.</title>
        <authorList>
            <person name="Aviles F.A."/>
            <person name="Meyer T.E."/>
            <person name="Kyndt J.A."/>
        </authorList>
    </citation>
    <scope>NUCLEOTIDE SEQUENCE [LARGE SCALE GENOMIC DNA]</scope>
    <source>
        <strain evidence="4 5">DSM 18266</strain>
    </source>
</reference>
<sequence>MNTLYIAWQDPDTRQWHTVGRLTQSSETGYRFCYTAGAEASPRFDYLGRMHDLYRCYHSDTLFPLFANRILNRSRPEFPCYLDWLGVDADATPMELLARSGGRRATDSLCVYPEVEPDDAGWMRLYFFSHGLRYLPPDALEALDQLQPGTALQLVPEEHQHDRFALRLEDGAAQPLGYCPRYLNQSLRAVLRETPIQLRVARNNHQAPIQFRLLCEARFPGKAGKQFYGSDEHRPLALLAAA</sequence>
<keyword evidence="1" id="KW-0479">Metal-binding</keyword>
<organism evidence="4 5">
    <name type="scientific">Thiorhodococcus mannitoliphagus</name>
    <dbReference type="NCBI Taxonomy" id="329406"/>
    <lineage>
        <taxon>Bacteria</taxon>
        <taxon>Pseudomonadati</taxon>
        <taxon>Pseudomonadota</taxon>
        <taxon>Gammaproteobacteria</taxon>
        <taxon>Chromatiales</taxon>
        <taxon>Chromatiaceae</taxon>
        <taxon>Thiorhodococcus</taxon>
    </lineage>
</organism>
<dbReference type="GO" id="GO:0008270">
    <property type="term" value="F:zinc ion binding"/>
    <property type="evidence" value="ECO:0007669"/>
    <property type="project" value="InterPro"/>
</dbReference>
<name>A0A6P1DVQ3_9GAMM</name>
<dbReference type="RefSeq" id="WP_164652665.1">
    <property type="nucleotide sequence ID" value="NZ_JAAIJR010000015.1"/>
</dbReference>
<dbReference type="GO" id="GO:0003676">
    <property type="term" value="F:nucleic acid binding"/>
    <property type="evidence" value="ECO:0007669"/>
    <property type="project" value="InterPro"/>
</dbReference>